<dbReference type="OrthoDB" id="2023214at2"/>
<evidence type="ECO:0000313" key="3">
    <source>
        <dbReference type="Proteomes" id="UP000075670"/>
    </source>
</evidence>
<keyword evidence="3" id="KW-1185">Reference proteome</keyword>
<sequence length="781" mass="83132">MLKTRKKWISILLTLAMLVGLMVPFAGTAGAVGTVYTTLTAPPVEDDKEDIALGSFQIEIDPLYVSGNEVHEALVELPSDYTINSVTVYGANNSEEILDSENESVSSVSVDVYGGTSNSDKAQVTLSDLSDNSFKISISAPSGYSGFTGNKFRVKLAFTSVDVPSGASGDVTATIKNLQGQLVDGKVVIAHVAGGGLTVSVIDSQDFADEGTVKIRVEETVAGKLKDEDQLKIQLPDGFEWADADVSKIVFGTLVDTSTDPDTVLSSTAAKDKIDIDYTTDSDTLKISLVDSVYKSTERLGIEITAKVKVVDEQDAKYGDVVAKLKGDYTVSPSEIVVGTYGDYEAAVSADDPSIVAYAGMEDQDISDIVIKEGIKGSLINGRSITLTLPENARWYRIQDQNVTPDTTRDAGIKTDEDNNVRLDFVGLQGTDNRTVKFIVYGDSTTATDPAEITIEDLGVALKAGVTGDLKVTVGGTAGVSGEITVAKVVSPVTVTAEKANVQLGKFEQPAGKIVITEAAAGAIDTDNGNYGIELRLPDGIKFSSKPDVTVTKGDLEIDQVSLAADDTVLKISFKDDSNEASTIEISDIYYDVDRTYGEGDIKVEVGGMAIVDTNVVSYNEDRDNYNDSDTYKVFFEDDDYAAKVANAVCVTPAPVGAKYSASFVIGSTTYTVNGVENTMDVAAYTKDGRTYLPVRYVAYALGITPENILWDGKTATFIGEGRVVQVTPGSAVLTINGAPITMDVTTDLVNGRVMVPFRWVAQAFGAQVNYDEATQTVSIN</sequence>
<dbReference type="SUPFAM" id="SSF55383">
    <property type="entry name" value="Copper amine oxidase, domain N"/>
    <property type="match status" value="2"/>
</dbReference>
<dbReference type="EMBL" id="LTBC01000001">
    <property type="protein sequence ID" value="KYH33582.1"/>
    <property type="molecule type" value="Genomic_DNA"/>
</dbReference>
<reference evidence="2 3" key="1">
    <citation type="submission" date="2016-02" db="EMBL/GenBank/DDBJ databases">
        <title>Genome sequence of Moorella mulderi DSM 14980.</title>
        <authorList>
            <person name="Poehlein A."/>
            <person name="Daniel R."/>
        </authorList>
    </citation>
    <scope>NUCLEOTIDE SEQUENCE [LARGE SCALE GENOMIC DNA]</scope>
    <source>
        <strain evidence="2 3">DSM 14980</strain>
    </source>
</reference>
<proteinExistence type="predicted"/>
<dbReference type="RefSeq" id="WP_062280608.1">
    <property type="nucleotide sequence ID" value="NZ_LTBC01000001.1"/>
</dbReference>
<evidence type="ECO:0000259" key="1">
    <source>
        <dbReference type="Pfam" id="PF07833"/>
    </source>
</evidence>
<dbReference type="PATRIC" id="fig|1122241.3.peg.312"/>
<dbReference type="AlphaFoldDB" id="A0A151B1D5"/>
<dbReference type="InterPro" id="IPR036582">
    <property type="entry name" value="Mao_N_sf"/>
</dbReference>
<dbReference type="Gene3D" id="3.30.457.10">
    <property type="entry name" value="Copper amine oxidase-like, N-terminal domain"/>
    <property type="match status" value="2"/>
</dbReference>
<dbReference type="InterPro" id="IPR012854">
    <property type="entry name" value="Cu_amine_oxidase-like_N"/>
</dbReference>
<dbReference type="Proteomes" id="UP000075670">
    <property type="component" value="Unassembled WGS sequence"/>
</dbReference>
<feature type="domain" description="Copper amine oxidase-like N-terminal" evidence="1">
    <location>
        <begin position="672"/>
        <end position="780"/>
    </location>
</feature>
<dbReference type="Pfam" id="PF07833">
    <property type="entry name" value="Cu_amine_oxidN1"/>
    <property type="match status" value="1"/>
</dbReference>
<protein>
    <recommendedName>
        <fullName evidence="1">Copper amine oxidase-like N-terminal domain-containing protein</fullName>
    </recommendedName>
</protein>
<organism evidence="2 3">
    <name type="scientific">Moorella mulderi DSM 14980</name>
    <dbReference type="NCBI Taxonomy" id="1122241"/>
    <lineage>
        <taxon>Bacteria</taxon>
        <taxon>Bacillati</taxon>
        <taxon>Bacillota</taxon>
        <taxon>Clostridia</taxon>
        <taxon>Neomoorellales</taxon>
        <taxon>Neomoorellaceae</taxon>
        <taxon>Neomoorella</taxon>
    </lineage>
</organism>
<comment type="caution">
    <text evidence="2">The sequence shown here is derived from an EMBL/GenBank/DDBJ whole genome shotgun (WGS) entry which is preliminary data.</text>
</comment>
<gene>
    <name evidence="2" type="ORF">MOMUL_02880</name>
</gene>
<evidence type="ECO:0000313" key="2">
    <source>
        <dbReference type="EMBL" id="KYH33582.1"/>
    </source>
</evidence>
<name>A0A151B1D5_9FIRM</name>
<accession>A0A151B1D5</accession>